<evidence type="ECO:0000313" key="3">
    <source>
        <dbReference type="Proteomes" id="UP000017148"/>
    </source>
</evidence>
<dbReference type="STRING" id="1313304.CALK_0328"/>
<comment type="caution">
    <text evidence="2">The sequence shown here is derived from an EMBL/GenBank/DDBJ whole genome shotgun (WGS) entry which is preliminary data.</text>
</comment>
<dbReference type="Pfam" id="PF19480">
    <property type="entry name" value="DUF6016"/>
    <property type="match status" value="1"/>
</dbReference>
<accession>U7DC52</accession>
<evidence type="ECO:0000313" key="2">
    <source>
        <dbReference type="EMBL" id="ERP39158.1"/>
    </source>
</evidence>
<keyword evidence="3" id="KW-1185">Reference proteome</keyword>
<gene>
    <name evidence="2" type="ORF">CALK_0328</name>
</gene>
<dbReference type="CDD" id="cd07005">
    <property type="entry name" value="cupin_WbuC-like"/>
    <property type="match status" value="1"/>
</dbReference>
<organism evidence="2 3">
    <name type="scientific">Chitinivibrio alkaliphilus ACht1</name>
    <dbReference type="NCBI Taxonomy" id="1313304"/>
    <lineage>
        <taxon>Bacteria</taxon>
        <taxon>Pseudomonadati</taxon>
        <taxon>Fibrobacterota</taxon>
        <taxon>Chitinivibrionia</taxon>
        <taxon>Chitinivibrionales</taxon>
        <taxon>Chitinivibrionaceae</taxon>
        <taxon>Chitinivibrio</taxon>
    </lineage>
</organism>
<reference evidence="2 3" key="1">
    <citation type="journal article" date="2013" name="Environ. Microbiol.">
        <title>Genome analysis of Chitinivibrio alkaliphilus gen. nov., sp. nov., a novel extremely haloalkaliphilic anaerobic chitinolytic bacterium from the candidate phylum Termite Group 3.</title>
        <authorList>
            <person name="Sorokin D.Y."/>
            <person name="Gumerov V.M."/>
            <person name="Rakitin A.L."/>
            <person name="Beletsky A.V."/>
            <person name="Damste J.S."/>
            <person name="Muyzer G."/>
            <person name="Mardanov A.V."/>
            <person name="Ravin N.V."/>
        </authorList>
    </citation>
    <scope>NUCLEOTIDE SEQUENCE [LARGE SCALE GENOMIC DNA]</scope>
    <source>
        <strain evidence="2 3">ACht1</strain>
    </source>
</reference>
<proteinExistence type="predicted"/>
<dbReference type="InterPro" id="IPR027565">
    <property type="entry name" value="Cupin_WbuC"/>
</dbReference>
<dbReference type="InterPro" id="IPR014710">
    <property type="entry name" value="RmlC-like_jellyroll"/>
</dbReference>
<dbReference type="EMBL" id="ASJR01000002">
    <property type="protein sequence ID" value="ERP39158.1"/>
    <property type="molecule type" value="Genomic_DNA"/>
</dbReference>
<dbReference type="SUPFAM" id="SSF51182">
    <property type="entry name" value="RmlC-like cupins"/>
    <property type="match status" value="1"/>
</dbReference>
<dbReference type="InterPro" id="IPR011051">
    <property type="entry name" value="RmlC_Cupin_sf"/>
</dbReference>
<dbReference type="AlphaFoldDB" id="U7DC52"/>
<dbReference type="eggNOG" id="COG0662">
    <property type="taxonomic scope" value="Bacteria"/>
</dbReference>
<dbReference type="NCBIfam" id="TIGR04366">
    <property type="entry name" value="cupin_WbuC"/>
    <property type="match status" value="1"/>
</dbReference>
<feature type="domain" description="Cupin fold metalloprotein WbuC cupin" evidence="1">
    <location>
        <begin position="17"/>
        <end position="94"/>
    </location>
</feature>
<dbReference type="InterPro" id="IPR046058">
    <property type="entry name" value="WbuC_cupin"/>
</dbReference>
<protein>
    <recommendedName>
        <fullName evidence="1">Cupin fold metalloprotein WbuC cupin domain-containing protein</fullName>
    </recommendedName>
</protein>
<dbReference type="Gene3D" id="2.60.120.10">
    <property type="entry name" value="Jelly Rolls"/>
    <property type="match status" value="1"/>
</dbReference>
<evidence type="ECO:0000259" key="1">
    <source>
        <dbReference type="Pfam" id="PF19480"/>
    </source>
</evidence>
<sequence length="167" mass="19253">MSMNDIFPKGIHPALEERLLRDSRNSHRRRSHYEIHDSLQDSTQRFLNIMQRDSYIPPHTHTSPGAWELFTLCRGAAEVLLFFDETSTISQRISLRSQRMPYFCEIPAGIAHSVYAQEDDTILLEIKPGPYTPKTRADQCAWAPSEESPQAKKFLQWLKTATIGDSY</sequence>
<dbReference type="Proteomes" id="UP000017148">
    <property type="component" value="Unassembled WGS sequence"/>
</dbReference>
<name>U7DC52_9BACT</name>